<comment type="caution">
    <text evidence="2">The sequence shown here is derived from an EMBL/GenBank/DDBJ whole genome shotgun (WGS) entry which is preliminary data.</text>
</comment>
<keyword evidence="3" id="KW-1185">Reference proteome</keyword>
<sequence>MASHQQLEKVPDPASIHHSRLFLLQEEDSKAKQGNNEGVANGRRDRTLQCFLLEHKSIHENYKNWPGKKQKKRSKEGEENWELGREKSKRGREEGRRKVSKI</sequence>
<dbReference type="AlphaFoldDB" id="A0AAV0BXI9"/>
<feature type="region of interest" description="Disordered" evidence="1">
    <location>
        <begin position="25"/>
        <end position="44"/>
    </location>
</feature>
<evidence type="ECO:0000313" key="2">
    <source>
        <dbReference type="EMBL" id="CAH9051888.1"/>
    </source>
</evidence>
<dbReference type="EMBL" id="CAMAPF010000004">
    <property type="protein sequence ID" value="CAH9051888.1"/>
    <property type="molecule type" value="Genomic_DNA"/>
</dbReference>
<proteinExistence type="predicted"/>
<feature type="compositionally biased region" description="Basic and acidic residues" evidence="1">
    <location>
        <begin position="75"/>
        <end position="102"/>
    </location>
</feature>
<organism evidence="2 3">
    <name type="scientific">Cuscuta epithymum</name>
    <dbReference type="NCBI Taxonomy" id="186058"/>
    <lineage>
        <taxon>Eukaryota</taxon>
        <taxon>Viridiplantae</taxon>
        <taxon>Streptophyta</taxon>
        <taxon>Embryophyta</taxon>
        <taxon>Tracheophyta</taxon>
        <taxon>Spermatophyta</taxon>
        <taxon>Magnoliopsida</taxon>
        <taxon>eudicotyledons</taxon>
        <taxon>Gunneridae</taxon>
        <taxon>Pentapetalae</taxon>
        <taxon>asterids</taxon>
        <taxon>lamiids</taxon>
        <taxon>Solanales</taxon>
        <taxon>Convolvulaceae</taxon>
        <taxon>Cuscuteae</taxon>
        <taxon>Cuscuta</taxon>
        <taxon>Cuscuta subgen. Cuscuta</taxon>
    </lineage>
</organism>
<reference evidence="2" key="1">
    <citation type="submission" date="2022-07" db="EMBL/GenBank/DDBJ databases">
        <authorList>
            <person name="Macas J."/>
            <person name="Novak P."/>
            <person name="Neumann P."/>
        </authorList>
    </citation>
    <scope>NUCLEOTIDE SEQUENCE</scope>
</reference>
<evidence type="ECO:0000313" key="3">
    <source>
        <dbReference type="Proteomes" id="UP001152523"/>
    </source>
</evidence>
<evidence type="ECO:0000256" key="1">
    <source>
        <dbReference type="SAM" id="MobiDB-lite"/>
    </source>
</evidence>
<accession>A0AAV0BXI9</accession>
<name>A0AAV0BXI9_9ASTE</name>
<feature type="region of interest" description="Disordered" evidence="1">
    <location>
        <begin position="61"/>
        <end position="102"/>
    </location>
</feature>
<protein>
    <submittedName>
        <fullName evidence="2">Uncharacterized protein</fullName>
    </submittedName>
</protein>
<gene>
    <name evidence="2" type="ORF">CEPIT_LOCUS294</name>
</gene>
<dbReference type="Proteomes" id="UP001152523">
    <property type="component" value="Unassembled WGS sequence"/>
</dbReference>